<gene>
    <name evidence="1" type="ORF">LMTR13_25725</name>
</gene>
<sequence>MLVQLLFVARDRHLVVAGFLSTFVGDRDCFGDGGMLHQRIRKFIAIFSDARRPSSAEHADLVAEGSDARAGVNPVLGLSGISAGAAQE</sequence>
<evidence type="ECO:0000313" key="1">
    <source>
        <dbReference type="EMBL" id="ANW03043.1"/>
    </source>
</evidence>
<keyword evidence="2" id="KW-1185">Reference proteome</keyword>
<dbReference type="KEGG" id="bic:LMTR13_25725"/>
<dbReference type="RefSeq" id="WP_065730234.1">
    <property type="nucleotide sequence ID" value="NZ_CP016428.1"/>
</dbReference>
<evidence type="ECO:0000313" key="2">
    <source>
        <dbReference type="Proteomes" id="UP000092839"/>
    </source>
</evidence>
<reference evidence="1 2" key="1">
    <citation type="submission" date="2016-07" db="EMBL/GenBank/DDBJ databases">
        <title>Complete genome sequence of Bradyrhizobium icense LMTR 13T, a potential inoculant strain isolated from lima bean (Phaseolus lunatus) in Peru.</title>
        <authorList>
            <person name="Ormeno-Orrillo E."/>
            <person name="Duran D."/>
            <person name="Rogel M.A."/>
            <person name="Rey L."/>
            <person name="Imperial J."/>
            <person name="Ruiz-Argueso T."/>
            <person name="Martinez-Romero E."/>
        </authorList>
    </citation>
    <scope>NUCLEOTIDE SEQUENCE [LARGE SCALE GENOMIC DNA]</scope>
    <source>
        <strain evidence="1 2">LMTR 13</strain>
    </source>
</reference>
<accession>A0A1B1UK25</accession>
<dbReference type="AlphaFoldDB" id="A0A1B1UK25"/>
<name>A0A1B1UK25_9BRAD</name>
<proteinExistence type="predicted"/>
<organism evidence="1 2">
    <name type="scientific">Bradyrhizobium icense</name>
    <dbReference type="NCBI Taxonomy" id="1274631"/>
    <lineage>
        <taxon>Bacteria</taxon>
        <taxon>Pseudomonadati</taxon>
        <taxon>Pseudomonadota</taxon>
        <taxon>Alphaproteobacteria</taxon>
        <taxon>Hyphomicrobiales</taxon>
        <taxon>Nitrobacteraceae</taxon>
        <taxon>Bradyrhizobium</taxon>
    </lineage>
</organism>
<protein>
    <submittedName>
        <fullName evidence="1">Uncharacterized protein</fullName>
    </submittedName>
</protein>
<dbReference type="EMBL" id="CP016428">
    <property type="protein sequence ID" value="ANW03043.1"/>
    <property type="molecule type" value="Genomic_DNA"/>
</dbReference>
<dbReference type="Proteomes" id="UP000092839">
    <property type="component" value="Chromosome"/>
</dbReference>